<dbReference type="Proteomes" id="UP001500902">
    <property type="component" value="Unassembled WGS sequence"/>
</dbReference>
<feature type="transmembrane region" description="Helical" evidence="1">
    <location>
        <begin position="194"/>
        <end position="215"/>
    </location>
</feature>
<feature type="transmembrane region" description="Helical" evidence="1">
    <location>
        <begin position="134"/>
        <end position="156"/>
    </location>
</feature>
<comment type="caution">
    <text evidence="2">The sequence shown here is derived from an EMBL/GenBank/DDBJ whole genome shotgun (WGS) entry which is preliminary data.</text>
</comment>
<dbReference type="InterPro" id="IPR025495">
    <property type="entry name" value="DUF4386"/>
</dbReference>
<dbReference type="EMBL" id="BAAAZP010000010">
    <property type="protein sequence ID" value="GAA3647708.1"/>
    <property type="molecule type" value="Genomic_DNA"/>
</dbReference>
<protein>
    <recommendedName>
        <fullName evidence="4">DUF4386 domain-containing protein</fullName>
    </recommendedName>
</protein>
<evidence type="ECO:0000256" key="1">
    <source>
        <dbReference type="SAM" id="Phobius"/>
    </source>
</evidence>
<keyword evidence="1" id="KW-1133">Transmembrane helix</keyword>
<evidence type="ECO:0008006" key="4">
    <source>
        <dbReference type="Google" id="ProtNLM"/>
    </source>
</evidence>
<proteinExistence type="predicted"/>
<feature type="transmembrane region" description="Helical" evidence="1">
    <location>
        <begin position="7"/>
        <end position="30"/>
    </location>
</feature>
<feature type="transmembrane region" description="Helical" evidence="1">
    <location>
        <begin position="83"/>
        <end position="106"/>
    </location>
</feature>
<organism evidence="2 3">
    <name type="scientific">Nonomuraea antimicrobica</name>
    <dbReference type="NCBI Taxonomy" id="561173"/>
    <lineage>
        <taxon>Bacteria</taxon>
        <taxon>Bacillati</taxon>
        <taxon>Actinomycetota</taxon>
        <taxon>Actinomycetes</taxon>
        <taxon>Streptosporangiales</taxon>
        <taxon>Streptosporangiaceae</taxon>
        <taxon>Nonomuraea</taxon>
    </lineage>
</organism>
<keyword evidence="3" id="KW-1185">Reference proteome</keyword>
<evidence type="ECO:0000313" key="3">
    <source>
        <dbReference type="Proteomes" id="UP001500902"/>
    </source>
</evidence>
<reference evidence="3" key="1">
    <citation type="journal article" date="2019" name="Int. J. Syst. Evol. Microbiol.">
        <title>The Global Catalogue of Microorganisms (GCM) 10K type strain sequencing project: providing services to taxonomists for standard genome sequencing and annotation.</title>
        <authorList>
            <consortium name="The Broad Institute Genomics Platform"/>
            <consortium name="The Broad Institute Genome Sequencing Center for Infectious Disease"/>
            <person name="Wu L."/>
            <person name="Ma J."/>
        </authorList>
    </citation>
    <scope>NUCLEOTIDE SEQUENCE [LARGE SCALE GENOMIC DNA]</scope>
    <source>
        <strain evidence="3">JCM 16904</strain>
    </source>
</reference>
<evidence type="ECO:0000313" key="2">
    <source>
        <dbReference type="EMBL" id="GAA3647708.1"/>
    </source>
</evidence>
<name>A0ABP7B4J2_9ACTN</name>
<dbReference type="Pfam" id="PF14329">
    <property type="entry name" value="DUF4386"/>
    <property type="match status" value="1"/>
</dbReference>
<feature type="transmembrane region" description="Helical" evidence="1">
    <location>
        <begin position="168"/>
        <end position="188"/>
    </location>
</feature>
<accession>A0ABP7B4J2</accession>
<keyword evidence="1" id="KW-0472">Membrane</keyword>
<feature type="transmembrane region" description="Helical" evidence="1">
    <location>
        <begin position="50"/>
        <end position="71"/>
    </location>
</feature>
<keyword evidence="1" id="KW-0812">Transmembrane</keyword>
<gene>
    <name evidence="2" type="ORF">GCM10022224_008130</name>
</gene>
<sequence length="232" mass="24377">MAADRRVAAIAGVLVIVGMVAGVLSVVPVLEEPDYLALVSANESQLVSGAIFQFVMIPACAGFALCLYPVLRRENEALGLGFVGFRLIAVAFHFVGVILLPLFLVLGQEFARVGVSGASHIEGLGELLRTARDLVNHVALIVSLSLGDLLLFGVLYRSRLVPRWLSAWGLLGAGSAGLASFLVLVGLTEVVTPLYLAMNVPSALQSVVLALWLIVRGFAARTSRAAGATGAW</sequence>